<keyword evidence="2" id="KW-1185">Reference proteome</keyword>
<comment type="caution">
    <text evidence="1">The sequence shown here is derived from an EMBL/GenBank/DDBJ whole genome shotgun (WGS) entry which is preliminary data.</text>
</comment>
<protein>
    <submittedName>
        <fullName evidence="1">Uncharacterized protein</fullName>
    </submittedName>
</protein>
<reference evidence="1 2" key="1">
    <citation type="submission" date="2013-08" db="EMBL/GenBank/DDBJ databases">
        <title>Flavobacterium limnosediminis JC2902 genome sequencing.</title>
        <authorList>
            <person name="Lee K."/>
            <person name="Yi H."/>
            <person name="Park S."/>
            <person name="Chun J."/>
        </authorList>
    </citation>
    <scope>NUCLEOTIDE SEQUENCE [LARGE SCALE GENOMIC DNA]</scope>
    <source>
        <strain evidence="1 2">JC2902</strain>
    </source>
</reference>
<dbReference type="AlphaFoldDB" id="V6STQ1"/>
<evidence type="ECO:0000313" key="1">
    <source>
        <dbReference type="EMBL" id="ESU29557.1"/>
    </source>
</evidence>
<dbReference type="EMBL" id="AVGG01000001">
    <property type="protein sequence ID" value="ESU29557.1"/>
    <property type="molecule type" value="Genomic_DNA"/>
</dbReference>
<dbReference type="PATRIC" id="fig|1341181.4.peg.21"/>
<accession>V6STQ1</accession>
<proteinExistence type="predicted"/>
<name>V6STQ1_9FLAO</name>
<evidence type="ECO:0000313" key="2">
    <source>
        <dbReference type="Proteomes" id="UP000018004"/>
    </source>
</evidence>
<gene>
    <name evidence="1" type="ORF">FLJC2902T_00220</name>
</gene>
<organism evidence="1 2">
    <name type="scientific">Flavobacterium limnosediminis JC2902</name>
    <dbReference type="NCBI Taxonomy" id="1341181"/>
    <lineage>
        <taxon>Bacteria</taxon>
        <taxon>Pseudomonadati</taxon>
        <taxon>Bacteroidota</taxon>
        <taxon>Flavobacteriia</taxon>
        <taxon>Flavobacteriales</taxon>
        <taxon>Flavobacteriaceae</taxon>
        <taxon>Flavobacterium</taxon>
    </lineage>
</organism>
<sequence length="44" mass="5462">MKAYKIIVFSKKLIKTMFFIKKQQNPLQKKIRPQRDRIFEMYAI</sequence>
<dbReference type="Proteomes" id="UP000018004">
    <property type="component" value="Unassembled WGS sequence"/>
</dbReference>
<dbReference type="STRING" id="1341181.FLJC2902T_00220"/>